<dbReference type="PANTHER" id="PTHR30537">
    <property type="entry name" value="HTH-TYPE TRANSCRIPTIONAL REGULATOR"/>
    <property type="match status" value="1"/>
</dbReference>
<dbReference type="AlphaFoldDB" id="A0A160TK47"/>
<dbReference type="GO" id="GO:0003700">
    <property type="term" value="F:DNA-binding transcription factor activity"/>
    <property type="evidence" value="ECO:0007669"/>
    <property type="project" value="InterPro"/>
</dbReference>
<dbReference type="InterPro" id="IPR000847">
    <property type="entry name" value="LysR_HTH_N"/>
</dbReference>
<dbReference type="GO" id="GO:0043565">
    <property type="term" value="F:sequence-specific DNA binding"/>
    <property type="evidence" value="ECO:0007669"/>
    <property type="project" value="TreeGrafter"/>
</dbReference>
<dbReference type="Pfam" id="PF00126">
    <property type="entry name" value="HTH_1"/>
    <property type="match status" value="1"/>
</dbReference>
<dbReference type="Pfam" id="PF03466">
    <property type="entry name" value="LysR_substrate"/>
    <property type="match status" value="1"/>
</dbReference>
<dbReference type="InterPro" id="IPR005119">
    <property type="entry name" value="LysR_subst-bd"/>
</dbReference>
<dbReference type="InterPro" id="IPR058163">
    <property type="entry name" value="LysR-type_TF_proteobact-type"/>
</dbReference>
<evidence type="ECO:0000256" key="3">
    <source>
        <dbReference type="ARBA" id="ARBA00023125"/>
    </source>
</evidence>
<name>A0A160TK47_9ZZZZ</name>
<keyword evidence="3" id="KW-0238">DNA-binding</keyword>
<dbReference type="FunFam" id="1.10.10.10:FF:000001">
    <property type="entry name" value="LysR family transcriptional regulator"/>
    <property type="match status" value="1"/>
</dbReference>
<dbReference type="InterPro" id="IPR036388">
    <property type="entry name" value="WH-like_DNA-bd_sf"/>
</dbReference>
<proteinExistence type="inferred from homology"/>
<gene>
    <name evidence="6" type="ORF">MGWOODY_Smn3664</name>
</gene>
<reference evidence="6" key="1">
    <citation type="submission" date="2015-10" db="EMBL/GenBank/DDBJ databases">
        <authorList>
            <person name="Gilbert D.G."/>
        </authorList>
    </citation>
    <scope>NUCLEOTIDE SEQUENCE</scope>
</reference>
<dbReference type="Gene3D" id="3.40.190.290">
    <property type="match status" value="1"/>
</dbReference>
<dbReference type="PANTHER" id="PTHR30537:SF1">
    <property type="entry name" value="HTH-TYPE TRANSCRIPTIONAL REGULATOR PGRR"/>
    <property type="match status" value="1"/>
</dbReference>
<dbReference type="PROSITE" id="PS50931">
    <property type="entry name" value="HTH_LYSR"/>
    <property type="match status" value="1"/>
</dbReference>
<evidence type="ECO:0000256" key="4">
    <source>
        <dbReference type="ARBA" id="ARBA00023163"/>
    </source>
</evidence>
<dbReference type="EMBL" id="CZQE01000167">
    <property type="protein sequence ID" value="CUS44688.1"/>
    <property type="molecule type" value="Genomic_DNA"/>
</dbReference>
<keyword evidence="2" id="KW-0805">Transcription regulation</keyword>
<dbReference type="PRINTS" id="PR00039">
    <property type="entry name" value="HTHLYSR"/>
</dbReference>
<accession>A0A160TK47</accession>
<protein>
    <submittedName>
        <fullName evidence="6">Transcriptional regulator, LysR family</fullName>
    </submittedName>
</protein>
<evidence type="ECO:0000259" key="5">
    <source>
        <dbReference type="PROSITE" id="PS50931"/>
    </source>
</evidence>
<comment type="similarity">
    <text evidence="1">Belongs to the LysR transcriptional regulatory family.</text>
</comment>
<dbReference type="SUPFAM" id="SSF46785">
    <property type="entry name" value="Winged helix' DNA-binding domain"/>
    <property type="match status" value="1"/>
</dbReference>
<evidence type="ECO:0000256" key="1">
    <source>
        <dbReference type="ARBA" id="ARBA00009437"/>
    </source>
</evidence>
<dbReference type="SUPFAM" id="SSF53850">
    <property type="entry name" value="Periplasmic binding protein-like II"/>
    <property type="match status" value="1"/>
</dbReference>
<evidence type="ECO:0000256" key="2">
    <source>
        <dbReference type="ARBA" id="ARBA00023015"/>
    </source>
</evidence>
<feature type="domain" description="HTH lysR-type" evidence="5">
    <location>
        <begin position="1"/>
        <end position="60"/>
    </location>
</feature>
<evidence type="ECO:0000313" key="6">
    <source>
        <dbReference type="EMBL" id="CUS44688.1"/>
    </source>
</evidence>
<dbReference type="GO" id="GO:0006351">
    <property type="term" value="P:DNA-templated transcription"/>
    <property type="evidence" value="ECO:0007669"/>
    <property type="project" value="TreeGrafter"/>
</dbReference>
<keyword evidence="4" id="KW-0804">Transcription</keyword>
<dbReference type="InterPro" id="IPR036390">
    <property type="entry name" value="WH_DNA-bd_sf"/>
</dbReference>
<dbReference type="Gene3D" id="1.10.10.10">
    <property type="entry name" value="Winged helix-like DNA-binding domain superfamily/Winged helix DNA-binding domain"/>
    <property type="match status" value="1"/>
</dbReference>
<sequence length="302" mass="32866">MKTGLTEFDAIVAVARLGSFRAAATELGMSPSALSHAIAALETRLGARLFNRTTRSVSPTDAGEQFIARIAPALGEIGEAIEGINSHRDTPAGMLRLNMSAGAARMILTPLILEYLRRYPDMNLMLVTEGRLVDVVGQGFDAGIRLAESVPQDMIAVPIGGQQQMLVVGSPDYFARHPKPLVPEDLLHHRCIRARMASGAIWHWEFERGGEDIAVDVPGSLILDEMTLMQEAVLAGTGLAYLSQWSVAEHIAAGRLIAVLEDWTPAYPGLCLYYPGRRHVPAGLRALIALIREMNLLGWQRL</sequence>
<organism evidence="6">
    <name type="scientific">hydrothermal vent metagenome</name>
    <dbReference type="NCBI Taxonomy" id="652676"/>
    <lineage>
        <taxon>unclassified sequences</taxon>
        <taxon>metagenomes</taxon>
        <taxon>ecological metagenomes</taxon>
    </lineage>
</organism>
<dbReference type="CDD" id="cd08474">
    <property type="entry name" value="PBP2_CrgA_like_5"/>
    <property type="match status" value="1"/>
</dbReference>